<sequence length="1431" mass="162606">MPRRRRPPRPGALADLSPTRIAAQIVLLQLAYYTCAGVLIVFTALVAGKEISLDLLLNWETLRGDTTVGWTLGLVWIMNSLTSAIFILLLIARSKLVLDFALTLHAIHFLVTSLYTHAIPSHLFWWALQTASATLMTSLGVWACQWRELRPINFGAKKQPAGRADEGVGELWDDEELSPDRPQYLPLEETFSDEVPDSSRPQSHRPQYPVQLPHPQQYLHPEQLFQQPAPLIPLTAVEGLHEPYTSSTFQDPFNRAFISNQPVVHEGYIPAPGTPDEDLYPNLPDGYRDSLFQDSDDSSDESDFERRLAEAEELREIEERDDSEVDANYSEEDAEQDEGDPNEMEIDESYVEERAKPKRGRGSARGTRGGRRGRPPGRGKGGFHGPTRKQLRGKKNPGRPSGKRGPRPIADPGPEFRNLQRAANERFIARDYPAALEYGQKAVQLNPEIFDAHNIVAESYAAMGEELKSIESLIIGAPTKRDPELWHLIIERIKRLDTTNHPTYTEEVKTAVVLQCLKSIIALDVTNYEARSLKLEIEARLGHVSKCVNLGTKMLKTLREQKQDPDTEVLKIMAMMGTSTPKQTKRHLAKIIEEFDQAIEIYTGPTRDPKASDLDWELINIYLDLLDRSGRYEYALKRLKDLSRWKQGRRNETYWDEQKDDREFDIEDIPRRVEVFDFKRKSKSAKYGETLPLEIRVKMGLFRLRRSPDDYAEAMHHLEMLEPDDRSPDALMWDYLDLFRVIADALHSTGHDAEALRFYEPLLESNSSEMSLMSYLGLFTVYKNLNRPEKAQQIIPILVGWTADTVDDLAVLAKFFEVQGMPDEAMERADACYRNRGLVKLRRIGYSRLREIRSHYEDWRRKSRGNHGKKKNALKKQRKLMKKAIAALDDDEDDEDVDKERPSLGPLKERPAKGLFRTRRIAPKAPKTQTFLPFDAQQGSTASKPRAPEPSTLEGTDVPMDAIDHRLFRKKLQKLAEDNADAVTAARAQHREIVASFQTLDDIYDSAEAGDQDSIQTVFSITRELIEEFSSFDLFYADKKEDFKGYFRRIGGGEIWKDSALMVLAVAANAVEDGHVSPELRERPDTPPADFWSVPFDAWCDAFARYALLQARTGDDAAFSTLDVALQSNVFSRSLTYHRRLETTRLAAALALDDSNQASASIRWFLREFPFGTTLFRLYSAVNRLVSFPEGYATGPAHKVLMRYIKTMDFALLSADQRTWYNFRSNERVGWGQNGVNSSSLDAVKDHDPALFALYAHVLICGGSYMAALNYYFRAFALTPNDPVLNLSIGTAYIQHAMKRLSENRQFQIQQGLSFVYRYFDLRVKSGKASLKQEAEFNVGRVWHALGLVSLALPAYGRCIGLSEAVRREADAERQAREDRMEDGGEQENQHGQWTHEDFAAEAAFAMQSIYAVGGNFEAARKVTREVLVIE</sequence>
<dbReference type="Pfam" id="PF09801">
    <property type="entry name" value="SYS1"/>
    <property type="match status" value="1"/>
</dbReference>
<dbReference type="InterPro" id="IPR019185">
    <property type="entry name" value="Integral_membrane_SYS1-rel"/>
</dbReference>
<comment type="subcellular location">
    <subcellularLocation>
        <location evidence="1">Membrane</location>
        <topology evidence="1">Multi-pass membrane protein</topology>
    </subcellularLocation>
</comment>
<name>A0A9P5BX28_9PLEO</name>
<keyword evidence="4 6" id="KW-0472">Membrane</keyword>
<accession>A0A9P5BX28</accession>
<evidence type="ECO:0000256" key="4">
    <source>
        <dbReference type="ARBA" id="ARBA00023136"/>
    </source>
</evidence>
<dbReference type="GO" id="GO:0016020">
    <property type="term" value="C:membrane"/>
    <property type="evidence" value="ECO:0007669"/>
    <property type="project" value="UniProtKB-SubCell"/>
</dbReference>
<feature type="compositionally biased region" description="Acidic residues" evidence="5">
    <location>
        <begin position="167"/>
        <end position="177"/>
    </location>
</feature>
<dbReference type="PANTHER" id="PTHR23082:SF0">
    <property type="entry name" value="GENERAL TRANSCRIPTION FACTOR 3C POLYPEPTIDE 3"/>
    <property type="match status" value="1"/>
</dbReference>
<dbReference type="SUPFAM" id="SSF48452">
    <property type="entry name" value="TPR-like"/>
    <property type="match status" value="2"/>
</dbReference>
<feature type="compositionally biased region" description="Basic residues" evidence="5">
    <location>
        <begin position="356"/>
        <end position="377"/>
    </location>
</feature>
<dbReference type="Gene3D" id="1.25.40.10">
    <property type="entry name" value="Tetratricopeptide repeat domain"/>
    <property type="match status" value="1"/>
</dbReference>
<dbReference type="InterPro" id="IPR039340">
    <property type="entry name" value="Tfc4/TFIIIC-102/Sfc4"/>
</dbReference>
<evidence type="ECO:0000313" key="7">
    <source>
        <dbReference type="EMBL" id="KAF3033804.1"/>
    </source>
</evidence>
<feature type="region of interest" description="Disordered" evidence="5">
    <location>
        <begin position="158"/>
        <end position="179"/>
    </location>
</feature>
<evidence type="ECO:0000256" key="2">
    <source>
        <dbReference type="ARBA" id="ARBA00022692"/>
    </source>
</evidence>
<dbReference type="GO" id="GO:0006383">
    <property type="term" value="P:transcription by RNA polymerase III"/>
    <property type="evidence" value="ECO:0007669"/>
    <property type="project" value="InterPro"/>
</dbReference>
<feature type="region of interest" description="Disordered" evidence="5">
    <location>
        <begin position="1371"/>
        <end position="1392"/>
    </location>
</feature>
<feature type="region of interest" description="Disordered" evidence="5">
    <location>
        <begin position="267"/>
        <end position="415"/>
    </location>
</feature>
<keyword evidence="8" id="KW-1185">Reference proteome</keyword>
<feature type="compositionally biased region" description="Acidic residues" evidence="5">
    <location>
        <begin position="888"/>
        <end position="897"/>
    </location>
</feature>
<protein>
    <submittedName>
        <fullName evidence="7">Transcription factor TFIIIC subunit tfc4</fullName>
    </submittedName>
</protein>
<keyword evidence="3 6" id="KW-1133">Transmembrane helix</keyword>
<evidence type="ECO:0000313" key="8">
    <source>
        <dbReference type="Proteomes" id="UP000758155"/>
    </source>
</evidence>
<feature type="transmembrane region" description="Helical" evidence="6">
    <location>
        <begin position="21"/>
        <end position="47"/>
    </location>
</feature>
<evidence type="ECO:0000256" key="5">
    <source>
        <dbReference type="SAM" id="MobiDB-lite"/>
    </source>
</evidence>
<evidence type="ECO:0000256" key="1">
    <source>
        <dbReference type="ARBA" id="ARBA00004141"/>
    </source>
</evidence>
<feature type="transmembrane region" description="Helical" evidence="6">
    <location>
        <begin position="67"/>
        <end position="89"/>
    </location>
</feature>
<feature type="region of interest" description="Disordered" evidence="5">
    <location>
        <begin position="926"/>
        <end position="957"/>
    </location>
</feature>
<proteinExistence type="predicted"/>
<dbReference type="OrthoDB" id="9991317at2759"/>
<reference evidence="7" key="1">
    <citation type="submission" date="2019-04" db="EMBL/GenBank/DDBJ databases">
        <title>Sequencing of skin fungus with MAO and IRED activity.</title>
        <authorList>
            <person name="Marsaioli A.J."/>
            <person name="Bonatto J.M.C."/>
            <person name="Reis Junior O."/>
        </authorList>
    </citation>
    <scope>NUCLEOTIDE SEQUENCE</scope>
    <source>
        <strain evidence="7">28M1</strain>
    </source>
</reference>
<comment type="caution">
    <text evidence="7">The sequence shown here is derived from an EMBL/GenBank/DDBJ whole genome shotgun (WGS) entry which is preliminary data.</text>
</comment>
<evidence type="ECO:0000256" key="6">
    <source>
        <dbReference type="SAM" id="Phobius"/>
    </source>
</evidence>
<feature type="compositionally biased region" description="Polar residues" evidence="5">
    <location>
        <begin position="927"/>
        <end position="943"/>
    </location>
</feature>
<dbReference type="InterPro" id="IPR011990">
    <property type="entry name" value="TPR-like_helical_dom_sf"/>
</dbReference>
<feature type="transmembrane region" description="Helical" evidence="6">
    <location>
        <begin position="96"/>
        <end position="117"/>
    </location>
</feature>
<dbReference type="PANTHER" id="PTHR23082">
    <property type="entry name" value="TRANSCRIPTION INITIATION FACTOR IIIC TFIIIC , POLYPEPTIDE 3-RELATED"/>
    <property type="match status" value="1"/>
</dbReference>
<feature type="region of interest" description="Disordered" evidence="5">
    <location>
        <begin position="886"/>
        <end position="909"/>
    </location>
</feature>
<keyword evidence="2 6" id="KW-0812">Transmembrane</keyword>
<organism evidence="7 8">
    <name type="scientific">Didymella heteroderae</name>
    <dbReference type="NCBI Taxonomy" id="1769908"/>
    <lineage>
        <taxon>Eukaryota</taxon>
        <taxon>Fungi</taxon>
        <taxon>Dikarya</taxon>
        <taxon>Ascomycota</taxon>
        <taxon>Pezizomycotina</taxon>
        <taxon>Dothideomycetes</taxon>
        <taxon>Pleosporomycetidae</taxon>
        <taxon>Pleosporales</taxon>
        <taxon>Pleosporineae</taxon>
        <taxon>Didymellaceae</taxon>
        <taxon>Didymella</taxon>
    </lineage>
</organism>
<gene>
    <name evidence="7" type="primary">TFC4</name>
    <name evidence="7" type="ORF">E8E12_002296</name>
</gene>
<dbReference type="EMBL" id="SWKV01000075">
    <property type="protein sequence ID" value="KAF3033804.1"/>
    <property type="molecule type" value="Genomic_DNA"/>
</dbReference>
<evidence type="ECO:0000256" key="3">
    <source>
        <dbReference type="ARBA" id="ARBA00022989"/>
    </source>
</evidence>
<feature type="compositionally biased region" description="Basic and acidic residues" evidence="5">
    <location>
        <begin position="1371"/>
        <end position="1383"/>
    </location>
</feature>
<feature type="compositionally biased region" description="Basic and acidic residues" evidence="5">
    <location>
        <begin position="898"/>
        <end position="909"/>
    </location>
</feature>
<feature type="compositionally biased region" description="Acidic residues" evidence="5">
    <location>
        <begin position="294"/>
        <end position="303"/>
    </location>
</feature>
<feature type="compositionally biased region" description="Basic and acidic residues" evidence="5">
    <location>
        <begin position="304"/>
        <end position="318"/>
    </location>
</feature>
<dbReference type="Proteomes" id="UP000758155">
    <property type="component" value="Unassembled WGS sequence"/>
</dbReference>
<dbReference type="GO" id="GO:0000127">
    <property type="term" value="C:transcription factor TFIIIC complex"/>
    <property type="evidence" value="ECO:0007669"/>
    <property type="project" value="TreeGrafter"/>
</dbReference>
<feature type="compositionally biased region" description="Acidic residues" evidence="5">
    <location>
        <begin position="319"/>
        <end position="350"/>
    </location>
</feature>
<feature type="compositionally biased region" description="Basic residues" evidence="5">
    <location>
        <begin position="386"/>
        <end position="406"/>
    </location>
</feature>